<dbReference type="Pfam" id="PF01648">
    <property type="entry name" value="ACPS"/>
    <property type="match status" value="1"/>
</dbReference>
<evidence type="ECO:0000313" key="4">
    <source>
        <dbReference type="EMBL" id="EFL37045.1"/>
    </source>
</evidence>
<dbReference type="InterPro" id="IPR008278">
    <property type="entry name" value="4-PPantetheinyl_Trfase_dom"/>
</dbReference>
<dbReference type="GO" id="GO:0008897">
    <property type="term" value="F:holo-[acyl-carrier-protein] synthase activity"/>
    <property type="evidence" value="ECO:0007669"/>
    <property type="project" value="InterPro"/>
</dbReference>
<organism evidence="4 5">
    <name type="scientific">Streptomyces viridochromogenes (strain DSM 40736 / JCM 4977 / BCRC 1201 / Tue 494)</name>
    <dbReference type="NCBI Taxonomy" id="591159"/>
    <lineage>
        <taxon>Bacteria</taxon>
        <taxon>Bacillati</taxon>
        <taxon>Actinomycetota</taxon>
        <taxon>Actinomycetes</taxon>
        <taxon>Kitasatosporales</taxon>
        <taxon>Streptomycetaceae</taxon>
        <taxon>Streptomyces</taxon>
    </lineage>
</organism>
<dbReference type="EMBL" id="GG657757">
    <property type="protein sequence ID" value="EFL37045.1"/>
    <property type="molecule type" value="Genomic_DNA"/>
</dbReference>
<sequence>MLCGRPPTEGGRAMCLLTVRSALRPERLTPGAWARLPEPPRPGRPRLWLGRVEDLSGAVAPLADALLDGGERARAAALHRVADRDGYRVAHVCLRLLLGAYLGIEPSDVPLVRRPCPVCRAPHGRPDVPGVSLCFSVSRTPGLCLFAFADTAVGVDIERLPDPEVVAALTTTLHPREADELAACPPNRRPAAFARVWTRKEAYLKGLGTGLGWDLRSDHLGACPHGPRRVPGWAVDDVAVGAECAAAVAVAVTSAER</sequence>
<gene>
    <name evidence="4" type="ORF">SSQG_07563</name>
</gene>
<dbReference type="AlphaFoldDB" id="D9XGF6"/>
<dbReference type="SUPFAM" id="SSF56214">
    <property type="entry name" value="4'-phosphopantetheinyl transferase"/>
    <property type="match status" value="2"/>
</dbReference>
<dbReference type="Gene3D" id="3.90.470.20">
    <property type="entry name" value="4'-phosphopantetheinyl transferase domain"/>
    <property type="match status" value="1"/>
</dbReference>
<dbReference type="eggNOG" id="COG2091">
    <property type="taxonomic scope" value="Bacteria"/>
</dbReference>
<dbReference type="STRING" id="591159.SSQG_07563"/>
<dbReference type="InterPro" id="IPR050559">
    <property type="entry name" value="P-Pant_transferase_sf"/>
</dbReference>
<accession>D9XGF6</accession>
<dbReference type="InterPro" id="IPR037143">
    <property type="entry name" value="4-PPantetheinyl_Trfase_dom_sf"/>
</dbReference>
<feature type="domain" description="4'-phosphopantetheinyl transferase" evidence="3">
    <location>
        <begin position="152"/>
        <end position="213"/>
    </location>
</feature>
<evidence type="ECO:0000256" key="2">
    <source>
        <dbReference type="ARBA" id="ARBA00022679"/>
    </source>
</evidence>
<comment type="similarity">
    <text evidence="1">Belongs to the P-Pant transferase superfamily. Gsp/Sfp/HetI/AcpT family.</text>
</comment>
<protein>
    <submittedName>
        <fullName evidence="4">Phosphopantetheinyl transferase</fullName>
    </submittedName>
</protein>
<dbReference type="PANTHER" id="PTHR12215">
    <property type="entry name" value="PHOSPHOPANTETHEINE TRANSFERASE"/>
    <property type="match status" value="1"/>
</dbReference>
<evidence type="ECO:0000259" key="3">
    <source>
        <dbReference type="Pfam" id="PF01648"/>
    </source>
</evidence>
<proteinExistence type="inferred from homology"/>
<evidence type="ECO:0000256" key="1">
    <source>
        <dbReference type="ARBA" id="ARBA00010990"/>
    </source>
</evidence>
<dbReference type="Proteomes" id="UP000004184">
    <property type="component" value="Unassembled WGS sequence"/>
</dbReference>
<reference evidence="5" key="1">
    <citation type="submission" date="2009-02" db="EMBL/GenBank/DDBJ databases">
        <title>Annotation of Streptomyces viridochromogenes strain DSM 40736.</title>
        <authorList>
            <consortium name="The Broad Institute Genome Sequencing Platform"/>
            <consortium name="Broad Institute Microbial Sequencing Center"/>
            <person name="Fischbach M."/>
            <person name="Godfrey P."/>
            <person name="Ward D."/>
            <person name="Young S."/>
            <person name="Zeng Q."/>
            <person name="Koehrsen M."/>
            <person name="Alvarado L."/>
            <person name="Berlin A.M."/>
            <person name="Bochicchio J."/>
            <person name="Borenstein D."/>
            <person name="Chapman S.B."/>
            <person name="Chen Z."/>
            <person name="Engels R."/>
            <person name="Freedman E."/>
            <person name="Gellesch M."/>
            <person name="Goldberg J."/>
            <person name="Griggs A."/>
            <person name="Gujja S."/>
            <person name="Heilman E.R."/>
            <person name="Heiman D.I."/>
            <person name="Hepburn T.A."/>
            <person name="Howarth C."/>
            <person name="Jen D."/>
            <person name="Larson L."/>
            <person name="Lewis B."/>
            <person name="Mehta T."/>
            <person name="Park D."/>
            <person name="Pearson M."/>
            <person name="Richards J."/>
            <person name="Roberts A."/>
            <person name="Saif S."/>
            <person name="Shea T.D."/>
            <person name="Shenoy N."/>
            <person name="Sisk P."/>
            <person name="Stolte C."/>
            <person name="Sykes S.N."/>
            <person name="Thomson T."/>
            <person name="Walk T."/>
            <person name="White J."/>
            <person name="Yandava C."/>
            <person name="Straight P."/>
            <person name="Clardy J."/>
            <person name="Hung D."/>
            <person name="Kolter R."/>
            <person name="Mekalanos J."/>
            <person name="Walker S."/>
            <person name="Walsh C.T."/>
            <person name="Wieland-Brown L.C."/>
            <person name="Haas B."/>
            <person name="Nusbaum C."/>
            <person name="Birren B."/>
        </authorList>
    </citation>
    <scope>NUCLEOTIDE SEQUENCE [LARGE SCALE GENOMIC DNA]</scope>
    <source>
        <strain evidence="5">DSM 40736 / JCM 4977 / BCRC 1201 / Tue 494</strain>
    </source>
</reference>
<name>D9XGF6_STRVT</name>
<dbReference type="GO" id="GO:0005829">
    <property type="term" value="C:cytosol"/>
    <property type="evidence" value="ECO:0007669"/>
    <property type="project" value="TreeGrafter"/>
</dbReference>
<dbReference type="GO" id="GO:0019878">
    <property type="term" value="P:lysine biosynthetic process via aminoadipic acid"/>
    <property type="evidence" value="ECO:0007669"/>
    <property type="project" value="TreeGrafter"/>
</dbReference>
<dbReference type="GO" id="GO:0000287">
    <property type="term" value="F:magnesium ion binding"/>
    <property type="evidence" value="ECO:0007669"/>
    <property type="project" value="InterPro"/>
</dbReference>
<keyword evidence="2 4" id="KW-0808">Transferase</keyword>
<dbReference type="HOGENOM" id="CLU_057011_2_1_11"/>
<dbReference type="PANTHER" id="PTHR12215:SF10">
    <property type="entry name" value="L-AMINOADIPATE-SEMIALDEHYDE DEHYDROGENASE-PHOSPHOPANTETHEINYL TRANSFERASE"/>
    <property type="match status" value="1"/>
</dbReference>
<keyword evidence="5" id="KW-1185">Reference proteome</keyword>
<evidence type="ECO:0000313" key="5">
    <source>
        <dbReference type="Proteomes" id="UP000004184"/>
    </source>
</evidence>